<name>A0AAJ0AFZ3_9PEZI</name>
<reference evidence="1" key="1">
    <citation type="submission" date="2021-06" db="EMBL/GenBank/DDBJ databases">
        <title>Comparative genomics, transcriptomics and evolutionary studies reveal genomic signatures of adaptation to plant cell wall in hemibiotrophic fungi.</title>
        <authorList>
            <consortium name="DOE Joint Genome Institute"/>
            <person name="Baroncelli R."/>
            <person name="Diaz J.F."/>
            <person name="Benocci T."/>
            <person name="Peng M."/>
            <person name="Battaglia E."/>
            <person name="Haridas S."/>
            <person name="Andreopoulos W."/>
            <person name="Labutti K."/>
            <person name="Pangilinan J."/>
            <person name="Floch G.L."/>
            <person name="Makela M.R."/>
            <person name="Henrissat B."/>
            <person name="Grigoriev I.V."/>
            <person name="Crouch J.A."/>
            <person name="De Vries R.P."/>
            <person name="Sukno S.A."/>
            <person name="Thon M.R."/>
        </authorList>
    </citation>
    <scope>NUCLEOTIDE SEQUENCE</scope>
    <source>
        <strain evidence="1">CBS 193.32</strain>
    </source>
</reference>
<dbReference type="GeneID" id="85451290"/>
<dbReference type="RefSeq" id="XP_060424984.1">
    <property type="nucleotide sequence ID" value="XM_060566764.1"/>
</dbReference>
<comment type="caution">
    <text evidence="1">The sequence shown here is derived from an EMBL/GenBank/DDBJ whole genome shotgun (WGS) entry which is preliminary data.</text>
</comment>
<evidence type="ECO:0000313" key="1">
    <source>
        <dbReference type="EMBL" id="KAK1670981.1"/>
    </source>
</evidence>
<sequence>MAGLWCSAAEVCKVRETVHVSGMARTLAACRSAPPYRHESCEHTCYVRVVVVDSWQPFDLMVPRNVLALDDGPQRAVPGNEPTVQQLWLKACTTGYGTPYTVYEVFARSTSVARRKVTSRCACADRLQQLTVTSRDSIASSTYLLYRVPFDARTGSPFLPRLLTVRKGHNTTTLSLVTGSRHNWPRTVLRRAPTNQLPTKV</sequence>
<keyword evidence="2" id="KW-1185">Reference proteome</keyword>
<dbReference type="Proteomes" id="UP001224890">
    <property type="component" value="Unassembled WGS sequence"/>
</dbReference>
<evidence type="ECO:0000313" key="2">
    <source>
        <dbReference type="Proteomes" id="UP001224890"/>
    </source>
</evidence>
<proteinExistence type="predicted"/>
<organism evidence="1 2">
    <name type="scientific">Colletotrichum godetiae</name>
    <dbReference type="NCBI Taxonomy" id="1209918"/>
    <lineage>
        <taxon>Eukaryota</taxon>
        <taxon>Fungi</taxon>
        <taxon>Dikarya</taxon>
        <taxon>Ascomycota</taxon>
        <taxon>Pezizomycotina</taxon>
        <taxon>Sordariomycetes</taxon>
        <taxon>Hypocreomycetidae</taxon>
        <taxon>Glomerellales</taxon>
        <taxon>Glomerellaceae</taxon>
        <taxon>Colletotrichum</taxon>
        <taxon>Colletotrichum acutatum species complex</taxon>
    </lineage>
</organism>
<accession>A0AAJ0AFZ3</accession>
<dbReference type="EMBL" id="JAHMHR010000051">
    <property type="protein sequence ID" value="KAK1670981.1"/>
    <property type="molecule type" value="Genomic_DNA"/>
</dbReference>
<dbReference type="AlphaFoldDB" id="A0AAJ0AFZ3"/>
<gene>
    <name evidence="1" type="ORF">BDP55DRAFT_320393</name>
</gene>
<protein>
    <submittedName>
        <fullName evidence="1">Uncharacterized protein</fullName>
    </submittedName>
</protein>